<evidence type="ECO:0000256" key="2">
    <source>
        <dbReference type="SAM" id="SignalP"/>
    </source>
</evidence>
<evidence type="ECO:0000313" key="4">
    <source>
        <dbReference type="Proteomes" id="UP000002612"/>
    </source>
</evidence>
<dbReference type="KEGG" id="bcz:BCE33L3520"/>
<sequence length="144" mass="16736">MKKVFKIIIALIATITVLTACNRDEMAKDNRDAIVKHEESSQPEKKEVEQQKNDKPKEQVQNNSQESVNHEKWTSLPEYNKIFEQLGNEDYTFQMVTDNRGERILHILDKGGRKQYKSIFIKNTNRLKIIKINGGGMIFNEILS</sequence>
<dbReference type="EMBL" id="CP000001">
    <property type="protein sequence ID" value="AAU16745.1"/>
    <property type="molecule type" value="Genomic_DNA"/>
</dbReference>
<feature type="compositionally biased region" description="Basic and acidic residues" evidence="1">
    <location>
        <begin position="33"/>
        <end position="58"/>
    </location>
</feature>
<proteinExistence type="predicted"/>
<feature type="chain" id="PRO_5039668069" description="Lipoprotein" evidence="2">
    <location>
        <begin position="21"/>
        <end position="144"/>
    </location>
</feature>
<dbReference type="PROSITE" id="PS51257">
    <property type="entry name" value="PROKAR_LIPOPROTEIN"/>
    <property type="match status" value="1"/>
</dbReference>
<dbReference type="Proteomes" id="UP000002612">
    <property type="component" value="Chromosome"/>
</dbReference>
<evidence type="ECO:0000313" key="3">
    <source>
        <dbReference type="EMBL" id="AAU16745.1"/>
    </source>
</evidence>
<evidence type="ECO:0008006" key="5">
    <source>
        <dbReference type="Google" id="ProtNLM"/>
    </source>
</evidence>
<reference evidence="4" key="1">
    <citation type="journal article" date="2006" name="J. Bacteriol.">
        <title>Pathogenomic sequence analysis of Bacillus cereus and Bacillus thuringiensis isolates closely related to Bacillus anthracis.</title>
        <authorList>
            <person name="Han C.S."/>
            <person name="Xie G."/>
            <person name="Challacombe J.F."/>
            <person name="Altherr M.R."/>
            <person name="Bhotika S.S."/>
            <person name="Brown N."/>
            <person name="Bruce D."/>
            <person name="Campbell C.S."/>
            <person name="Campbell M.L."/>
            <person name="Chen J."/>
            <person name="Chertkov O."/>
            <person name="Cleland C."/>
            <person name="Dimitrijevic M."/>
            <person name="Doggett N.A."/>
            <person name="Fawcett J.J."/>
            <person name="Glavina T."/>
            <person name="Goodwin L.A."/>
            <person name="Green L.D."/>
            <person name="Hill K.K."/>
            <person name="Hitchcock P."/>
            <person name="Jackson P.J."/>
            <person name="Keim P."/>
            <person name="Kewalramani A.R."/>
            <person name="Longmire J."/>
            <person name="Lucas S."/>
            <person name="Malfatti S."/>
            <person name="McMurry K."/>
            <person name="Meincke L.J."/>
            <person name="Misra M."/>
            <person name="Moseman B.L."/>
            <person name="Mundt M."/>
            <person name="Munk A.C."/>
            <person name="Okinaka R.T."/>
            <person name="Parson-Quintana B."/>
            <person name="Reilly L.P."/>
            <person name="Richardson P."/>
            <person name="Robinson D.L."/>
            <person name="Rubin E."/>
            <person name="Saunders E."/>
            <person name="Tapia R."/>
            <person name="Tesmer J.G."/>
            <person name="Thayer N."/>
            <person name="Thompson L.S."/>
            <person name="Tice H."/>
            <person name="Ticknor L.O."/>
            <person name="Wills P.L."/>
            <person name="Brettin T.S."/>
            <person name="Gilna P."/>
        </authorList>
    </citation>
    <scope>NUCLEOTIDE SEQUENCE [LARGE SCALE GENOMIC DNA]</scope>
    <source>
        <strain evidence="4">ZK / E33L</strain>
    </source>
</reference>
<gene>
    <name evidence="3" type="ordered locus">BCE33L3520</name>
</gene>
<organism evidence="3 4">
    <name type="scientific">Bacillus cereus (strain ZK / E33L)</name>
    <dbReference type="NCBI Taxonomy" id="288681"/>
    <lineage>
        <taxon>Bacteria</taxon>
        <taxon>Bacillati</taxon>
        <taxon>Bacillota</taxon>
        <taxon>Bacilli</taxon>
        <taxon>Bacillales</taxon>
        <taxon>Bacillaceae</taxon>
        <taxon>Bacillus</taxon>
        <taxon>Bacillus cereus group</taxon>
    </lineage>
</organism>
<protein>
    <recommendedName>
        <fullName evidence="5">Lipoprotein</fullName>
    </recommendedName>
</protein>
<dbReference type="AlphaFoldDB" id="Q636R5"/>
<accession>Q636R5</accession>
<keyword evidence="2" id="KW-0732">Signal</keyword>
<evidence type="ECO:0000256" key="1">
    <source>
        <dbReference type="SAM" id="MobiDB-lite"/>
    </source>
</evidence>
<name>Q636R5_BACCZ</name>
<feature type="signal peptide" evidence="2">
    <location>
        <begin position="1"/>
        <end position="20"/>
    </location>
</feature>
<feature type="region of interest" description="Disordered" evidence="1">
    <location>
        <begin position="33"/>
        <end position="73"/>
    </location>
</feature>